<proteinExistence type="predicted"/>
<feature type="compositionally biased region" description="Basic and acidic residues" evidence="1">
    <location>
        <begin position="203"/>
        <end position="221"/>
    </location>
</feature>
<dbReference type="EMBL" id="PGCJ01001432">
    <property type="protein sequence ID" value="PLW05476.1"/>
    <property type="molecule type" value="Genomic_DNA"/>
</dbReference>
<accession>A0A2N5RWV1</accession>
<feature type="compositionally biased region" description="Polar residues" evidence="1">
    <location>
        <begin position="323"/>
        <end position="357"/>
    </location>
</feature>
<feature type="region of interest" description="Disordered" evidence="1">
    <location>
        <begin position="1"/>
        <end position="34"/>
    </location>
</feature>
<feature type="compositionally biased region" description="Acidic residues" evidence="1">
    <location>
        <begin position="188"/>
        <end position="200"/>
    </location>
</feature>
<feature type="compositionally biased region" description="Basic residues" evidence="1">
    <location>
        <begin position="301"/>
        <end position="315"/>
    </location>
</feature>
<keyword evidence="3" id="KW-1185">Reference proteome</keyword>
<name>A0A2N5RWV1_9BASI</name>
<feature type="compositionally biased region" description="Low complexity" evidence="1">
    <location>
        <begin position="283"/>
        <end position="292"/>
    </location>
</feature>
<feature type="compositionally biased region" description="Polar residues" evidence="1">
    <location>
        <begin position="238"/>
        <end position="256"/>
    </location>
</feature>
<gene>
    <name evidence="2" type="ORF">PCANC_27545</name>
</gene>
<dbReference type="AlphaFoldDB" id="A0A2N5RWV1"/>
<dbReference type="Proteomes" id="UP000235388">
    <property type="component" value="Unassembled WGS sequence"/>
</dbReference>
<reference evidence="2 3" key="1">
    <citation type="submission" date="2017-11" db="EMBL/GenBank/DDBJ databases">
        <title>De novo assembly and phasing of dikaryotic genomes from two isolates of Puccinia coronata f. sp. avenae, the causal agent of oat crown rust.</title>
        <authorList>
            <person name="Miller M.E."/>
            <person name="Zhang Y."/>
            <person name="Omidvar V."/>
            <person name="Sperschneider J."/>
            <person name="Schwessinger B."/>
            <person name="Raley C."/>
            <person name="Palmer J.M."/>
            <person name="Garnica D."/>
            <person name="Upadhyaya N."/>
            <person name="Rathjen J."/>
            <person name="Taylor J.M."/>
            <person name="Park R.F."/>
            <person name="Dodds P.N."/>
            <person name="Hirsch C.D."/>
            <person name="Kianian S.F."/>
            <person name="Figueroa M."/>
        </authorList>
    </citation>
    <scope>NUCLEOTIDE SEQUENCE [LARGE SCALE GENOMIC DNA]</scope>
    <source>
        <strain evidence="2">12NC29</strain>
    </source>
</reference>
<feature type="region of interest" description="Disordered" evidence="1">
    <location>
        <begin position="179"/>
        <end position="264"/>
    </location>
</feature>
<feature type="region of interest" description="Disordered" evidence="1">
    <location>
        <begin position="279"/>
        <end position="357"/>
    </location>
</feature>
<feature type="compositionally biased region" description="Basic residues" evidence="1">
    <location>
        <begin position="1"/>
        <end position="27"/>
    </location>
</feature>
<sequence length="484" mass="54862">MPPKKAIKRKAAPKKPTRGRKPTKKAAKVSMDNDAAEKTTGHLKKEDYLVIIDWLKIKKNYDACLRTGNAPLVGRPPKGTINGFELMAINLQNQSLSKIILTSRQMKDCFNSYKDKYKKTHTLSLATGFGLTPEDRQTGIQKIEQKLNSLCPHYQAMHELMGKKAFVNPLYKVDAQKDVETTNPSDSDNSDDSDDSDNSDNSDNGKDKDSDNASEDKDPESQTKQTNPALDPELLDYNPQNQQRPTTSPNNKPQKSTQRKRKQNTWYCQRCDALTAEERALDSSSSNQSLSSEVIIPTNSPKKKTKKNKKKKAHANKLATRASPAQTPQNANKGKCRASNSDNINPRSHSTPASKNNNVFAHYDEYSLKRDAEKAQVAQASLDFEINEYQCQLAINNKTVELEEKKFMRSSKLEEKKWERELKMDEKRLEWEKDEKAKDQTFELSKLQTLAEKENLGKKDELVTQCVTSGKSTEEIERLARLFN</sequence>
<evidence type="ECO:0000313" key="2">
    <source>
        <dbReference type="EMBL" id="PLW05476.1"/>
    </source>
</evidence>
<evidence type="ECO:0000256" key="1">
    <source>
        <dbReference type="SAM" id="MobiDB-lite"/>
    </source>
</evidence>
<protein>
    <submittedName>
        <fullName evidence="2">Uncharacterized protein</fullName>
    </submittedName>
</protein>
<evidence type="ECO:0000313" key="3">
    <source>
        <dbReference type="Proteomes" id="UP000235388"/>
    </source>
</evidence>
<organism evidence="2 3">
    <name type="scientific">Puccinia coronata f. sp. avenae</name>
    <dbReference type="NCBI Taxonomy" id="200324"/>
    <lineage>
        <taxon>Eukaryota</taxon>
        <taxon>Fungi</taxon>
        <taxon>Dikarya</taxon>
        <taxon>Basidiomycota</taxon>
        <taxon>Pucciniomycotina</taxon>
        <taxon>Pucciniomycetes</taxon>
        <taxon>Pucciniales</taxon>
        <taxon>Pucciniaceae</taxon>
        <taxon>Puccinia</taxon>
    </lineage>
</organism>
<comment type="caution">
    <text evidence="2">The sequence shown here is derived from an EMBL/GenBank/DDBJ whole genome shotgun (WGS) entry which is preliminary data.</text>
</comment>